<sequence>MLASVDLIVRNSAPGFKKFDLSVAKEIIDELADAEKREAFKKDPQSYMISNLISEGQEVPDGFHVHWLDGNMLVPTEDDKDEVATRLVFQMSPGKDPILMESNGVVAKGGCTLCLLCLIILF</sequence>
<gene>
    <name evidence="1" type="ORF">GTW23_03190</name>
</gene>
<evidence type="ECO:0000313" key="2">
    <source>
        <dbReference type="Proteomes" id="UP001320715"/>
    </source>
</evidence>
<name>A0ABT1CML6_9HYPH</name>
<dbReference type="RefSeq" id="WP_252914588.1">
    <property type="nucleotide sequence ID" value="NZ_JAAAML010000001.1"/>
</dbReference>
<protein>
    <submittedName>
        <fullName evidence="1">Uncharacterized protein</fullName>
    </submittedName>
</protein>
<proteinExistence type="predicted"/>
<organism evidence="1 2">
    <name type="scientific">Hoeflea alexandrii</name>
    <dbReference type="NCBI Taxonomy" id="288436"/>
    <lineage>
        <taxon>Bacteria</taxon>
        <taxon>Pseudomonadati</taxon>
        <taxon>Pseudomonadota</taxon>
        <taxon>Alphaproteobacteria</taxon>
        <taxon>Hyphomicrobiales</taxon>
        <taxon>Rhizobiaceae</taxon>
        <taxon>Hoeflea</taxon>
    </lineage>
</organism>
<dbReference type="Proteomes" id="UP001320715">
    <property type="component" value="Unassembled WGS sequence"/>
</dbReference>
<dbReference type="EMBL" id="JAAAML010000001">
    <property type="protein sequence ID" value="MCO6407168.1"/>
    <property type="molecule type" value="Genomic_DNA"/>
</dbReference>
<comment type="caution">
    <text evidence="1">The sequence shown here is derived from an EMBL/GenBank/DDBJ whole genome shotgun (WGS) entry which is preliminary data.</text>
</comment>
<evidence type="ECO:0000313" key="1">
    <source>
        <dbReference type="EMBL" id="MCO6407168.1"/>
    </source>
</evidence>
<accession>A0ABT1CML6</accession>
<reference evidence="1 2" key="1">
    <citation type="submission" date="2020-01" db="EMBL/GenBank/DDBJ databases">
        <title>Genomes of bacteria type strains.</title>
        <authorList>
            <person name="Chen J."/>
            <person name="Zhu S."/>
            <person name="Yang J."/>
        </authorList>
    </citation>
    <scope>NUCLEOTIDE SEQUENCE [LARGE SCALE GENOMIC DNA]</scope>
    <source>
        <strain evidence="1 2">DSM 16655</strain>
    </source>
</reference>
<keyword evidence="2" id="KW-1185">Reference proteome</keyword>